<gene>
    <name evidence="2" type="ORF">QO019_004722</name>
</gene>
<dbReference type="Pfam" id="PF01909">
    <property type="entry name" value="NTP_transf_2"/>
    <property type="match status" value="1"/>
</dbReference>
<comment type="caution">
    <text evidence="2">The sequence shown here is derived from an EMBL/GenBank/DDBJ whole genome shotgun (WGS) entry which is preliminary data.</text>
</comment>
<dbReference type="InterPro" id="IPR043519">
    <property type="entry name" value="NT_sf"/>
</dbReference>
<sequence>MQQTDALLGRFLAGLAPLSPLAVWAHGSLAAGDYVEGRSDLDLIAVLPHPPGAGTVWRVAVLHNRLRAAPLAGGLHCTYLAPKTAADAERRHLTWAHERLLRRPVTPVTRTELHTSGRVLHGAPPADLLPAVPTASSPRSCCATSATTGGRTWTGRTCGRGTYGSTWGC</sequence>
<evidence type="ECO:0000313" key="2">
    <source>
        <dbReference type="EMBL" id="MDQ0489845.1"/>
    </source>
</evidence>
<organism evidence="2 3">
    <name type="scientific">Streptomyces thermodiastaticus</name>
    <dbReference type="NCBI Taxonomy" id="44061"/>
    <lineage>
        <taxon>Bacteria</taxon>
        <taxon>Bacillati</taxon>
        <taxon>Actinomycetota</taxon>
        <taxon>Actinomycetes</taxon>
        <taxon>Kitasatosporales</taxon>
        <taxon>Streptomycetaceae</taxon>
        <taxon>Streptomyces</taxon>
    </lineage>
</organism>
<reference evidence="2 3" key="1">
    <citation type="submission" date="2023-07" db="EMBL/GenBank/DDBJ databases">
        <title>Genomic Encyclopedia of Type Strains, Phase IV (KMG-IV): sequencing the most valuable type-strain genomes for metagenomic binning, comparative biology and taxonomic classification.</title>
        <authorList>
            <person name="Goeker M."/>
        </authorList>
    </citation>
    <scope>NUCLEOTIDE SEQUENCE [LARGE SCALE GENOMIC DNA]</scope>
    <source>
        <strain evidence="2 3">DSM 40573</strain>
    </source>
</reference>
<proteinExistence type="predicted"/>
<feature type="domain" description="Polymerase nucleotidyl transferase" evidence="1">
    <location>
        <begin position="20"/>
        <end position="114"/>
    </location>
</feature>
<dbReference type="EMBL" id="JAUSWC010000017">
    <property type="protein sequence ID" value="MDQ0489845.1"/>
    <property type="molecule type" value="Genomic_DNA"/>
</dbReference>
<accession>A0ABU0KKB1</accession>
<evidence type="ECO:0000259" key="1">
    <source>
        <dbReference type="Pfam" id="PF01909"/>
    </source>
</evidence>
<dbReference type="Proteomes" id="UP001236795">
    <property type="component" value="Unassembled WGS sequence"/>
</dbReference>
<evidence type="ECO:0000313" key="3">
    <source>
        <dbReference type="Proteomes" id="UP001236795"/>
    </source>
</evidence>
<name>A0ABU0KKB1_9ACTN</name>
<dbReference type="SUPFAM" id="SSF81301">
    <property type="entry name" value="Nucleotidyltransferase"/>
    <property type="match status" value="1"/>
</dbReference>
<keyword evidence="3" id="KW-1185">Reference proteome</keyword>
<dbReference type="InterPro" id="IPR002934">
    <property type="entry name" value="Polymerase_NTP_transf_dom"/>
</dbReference>
<protein>
    <recommendedName>
        <fullName evidence="1">Polymerase nucleotidyl transferase domain-containing protein</fullName>
    </recommendedName>
</protein>